<gene>
    <name evidence="1" type="ORF">Syun_023081</name>
</gene>
<organism evidence="1 2">
    <name type="scientific">Stephania yunnanensis</name>
    <dbReference type="NCBI Taxonomy" id="152371"/>
    <lineage>
        <taxon>Eukaryota</taxon>
        <taxon>Viridiplantae</taxon>
        <taxon>Streptophyta</taxon>
        <taxon>Embryophyta</taxon>
        <taxon>Tracheophyta</taxon>
        <taxon>Spermatophyta</taxon>
        <taxon>Magnoliopsida</taxon>
        <taxon>Ranunculales</taxon>
        <taxon>Menispermaceae</taxon>
        <taxon>Menispermoideae</taxon>
        <taxon>Cissampelideae</taxon>
        <taxon>Stephania</taxon>
    </lineage>
</organism>
<dbReference type="AlphaFoldDB" id="A0AAP0I388"/>
<keyword evidence="2" id="KW-1185">Reference proteome</keyword>
<name>A0AAP0I388_9MAGN</name>
<dbReference type="EMBL" id="JBBNAF010000010">
    <property type="protein sequence ID" value="KAK9107070.1"/>
    <property type="molecule type" value="Genomic_DNA"/>
</dbReference>
<dbReference type="Proteomes" id="UP001420932">
    <property type="component" value="Unassembled WGS sequence"/>
</dbReference>
<protein>
    <recommendedName>
        <fullName evidence="3">C2H2-type domain-containing protein</fullName>
    </recommendedName>
</protein>
<accession>A0AAP0I388</accession>
<proteinExistence type="predicted"/>
<dbReference type="PANTHER" id="PTHR31065">
    <property type="entry name" value="PLATZ TRANSCRIPTION FACTOR FAMILY PROTEIN"/>
    <property type="match status" value="1"/>
</dbReference>
<evidence type="ECO:0008006" key="3">
    <source>
        <dbReference type="Google" id="ProtNLM"/>
    </source>
</evidence>
<reference evidence="1 2" key="1">
    <citation type="submission" date="2024-01" db="EMBL/GenBank/DDBJ databases">
        <title>Genome assemblies of Stephania.</title>
        <authorList>
            <person name="Yang L."/>
        </authorList>
    </citation>
    <scope>NUCLEOTIDE SEQUENCE [LARGE SCALE GENOMIC DNA]</scope>
    <source>
        <strain evidence="1">YNDBR</strain>
        <tissue evidence="1">Leaf</tissue>
    </source>
</reference>
<evidence type="ECO:0000313" key="1">
    <source>
        <dbReference type="EMBL" id="KAK9107070.1"/>
    </source>
</evidence>
<sequence length="115" mass="13273">MTSVTRVFVRYEMCFIRGTINISHSRRSSLDLLICGVCSACKAKDSDLNLHLRTYSDSARSECNLYCLDCKRDAFCFYYRSSRHKDHVVIQIKRSSYHDVVRVAEIQNVLDIVGV</sequence>
<comment type="caution">
    <text evidence="1">The sequence shown here is derived from an EMBL/GenBank/DDBJ whole genome shotgun (WGS) entry which is preliminary data.</text>
</comment>
<dbReference type="PANTHER" id="PTHR31065:SF56">
    <property type="entry name" value="OS11G0428700 PROTEIN"/>
    <property type="match status" value="1"/>
</dbReference>
<evidence type="ECO:0000313" key="2">
    <source>
        <dbReference type="Proteomes" id="UP001420932"/>
    </source>
</evidence>